<proteinExistence type="predicted"/>
<evidence type="ECO:0000313" key="4">
    <source>
        <dbReference type="Proteomes" id="UP000237655"/>
    </source>
</evidence>
<feature type="region of interest" description="Disordered" evidence="1">
    <location>
        <begin position="270"/>
        <end position="297"/>
    </location>
</feature>
<reference evidence="4" key="1">
    <citation type="submission" date="2018-03" db="EMBL/GenBank/DDBJ databases">
        <title>Genomic analysis of the strain SH-1 isolated from shrimp intestine.</title>
        <authorList>
            <person name="Kim Y.-S."/>
            <person name="Kim S.-E."/>
            <person name="Kim K.-H."/>
        </authorList>
    </citation>
    <scope>NUCLEOTIDE SEQUENCE [LARGE SCALE GENOMIC DNA]</scope>
    <source>
        <strain evidence="4">SH-1</strain>
    </source>
</reference>
<dbReference type="SUPFAM" id="SSF56219">
    <property type="entry name" value="DNase I-like"/>
    <property type="match status" value="1"/>
</dbReference>
<dbReference type="Proteomes" id="UP000237655">
    <property type="component" value="Chromosome"/>
</dbReference>
<evidence type="ECO:0000313" key="3">
    <source>
        <dbReference type="EMBL" id="AVO39719.1"/>
    </source>
</evidence>
<dbReference type="GO" id="GO:0004527">
    <property type="term" value="F:exonuclease activity"/>
    <property type="evidence" value="ECO:0007669"/>
    <property type="project" value="UniProtKB-KW"/>
</dbReference>
<name>A0A2S0MV01_9RHOB</name>
<protein>
    <submittedName>
        <fullName evidence="3">Endonuclease/exonuclease/phosphatase family protein</fullName>
    </submittedName>
</protein>
<keyword evidence="3" id="KW-0255">Endonuclease</keyword>
<accession>A0A2S0MV01</accession>
<organism evidence="3 4">
    <name type="scientific">Pukyongiella litopenaei</name>
    <dbReference type="NCBI Taxonomy" id="2605946"/>
    <lineage>
        <taxon>Bacteria</taxon>
        <taxon>Pseudomonadati</taxon>
        <taxon>Pseudomonadota</taxon>
        <taxon>Alphaproteobacteria</taxon>
        <taxon>Rhodobacterales</taxon>
        <taxon>Paracoccaceae</taxon>
        <taxon>Pukyongiella</taxon>
    </lineage>
</organism>
<dbReference type="AlphaFoldDB" id="A0A2S0MV01"/>
<keyword evidence="3" id="KW-0540">Nuclease</keyword>
<keyword evidence="4" id="KW-1185">Reference proteome</keyword>
<dbReference type="InterPro" id="IPR036691">
    <property type="entry name" value="Endo/exonu/phosph_ase_sf"/>
</dbReference>
<dbReference type="InterPro" id="IPR005135">
    <property type="entry name" value="Endo/exonuclease/phosphatase"/>
</dbReference>
<dbReference type="Pfam" id="PF03372">
    <property type="entry name" value="Exo_endo_phos"/>
    <property type="match status" value="1"/>
</dbReference>
<dbReference type="Gene3D" id="3.60.10.10">
    <property type="entry name" value="Endonuclease/exonuclease/phosphatase"/>
    <property type="match status" value="1"/>
</dbReference>
<sequence length="349" mass="37082">MAALVWAAVHACAAGAENLRIATFNAELSRTGPGLLLRDIERRDDQVMAAARVIAATNPDILALQGFDWDHDGVALAAFAGLLAEEGADYPHRFAERPNSGLATDMDLDGDGRRGGAGDAQGYGEFAGQGGMAVLSRFPIASDGIRDFTALLWRDLPGAILPENAEGGPFPSAGALDVQRLSTNAHWVVPIDTPGAGRVHLMTFHASPPVFDGPEDRNGRRNHDEIAFWRLYLDGAFGPAPKARFVIAGDANLDSQDSDGRREAIRALLSDPQLTDPQPRRTGAAGPGAGDTVDWPAPGPGRLRVDYVLPSTDWEVVGSGIFWPAVGEPGHDDAITASRHRLVWVDLAP</sequence>
<keyword evidence="3" id="KW-0269">Exonuclease</keyword>
<feature type="domain" description="Endonuclease/exonuclease/phosphatase" evidence="2">
    <location>
        <begin position="23"/>
        <end position="340"/>
    </location>
</feature>
<keyword evidence="3" id="KW-0378">Hydrolase</keyword>
<gene>
    <name evidence="3" type="ORF">C6Y53_09060</name>
</gene>
<evidence type="ECO:0000256" key="1">
    <source>
        <dbReference type="SAM" id="MobiDB-lite"/>
    </source>
</evidence>
<evidence type="ECO:0000259" key="2">
    <source>
        <dbReference type="Pfam" id="PF03372"/>
    </source>
</evidence>
<dbReference type="KEGG" id="thas:C6Y53_09060"/>
<dbReference type="GO" id="GO:0004519">
    <property type="term" value="F:endonuclease activity"/>
    <property type="evidence" value="ECO:0007669"/>
    <property type="project" value="UniProtKB-KW"/>
</dbReference>
<dbReference type="EMBL" id="CP027665">
    <property type="protein sequence ID" value="AVO39719.1"/>
    <property type="molecule type" value="Genomic_DNA"/>
</dbReference>